<accession>A0ABT6XIR5</accession>
<evidence type="ECO:0000313" key="3">
    <source>
        <dbReference type="Proteomes" id="UP001321580"/>
    </source>
</evidence>
<name>A0ABT6XIR5_9GAMM</name>
<dbReference type="Gene3D" id="1.25.40.10">
    <property type="entry name" value="Tetratricopeptide repeat domain"/>
    <property type="match status" value="1"/>
</dbReference>
<keyword evidence="1" id="KW-0732">Signal</keyword>
<dbReference type="Proteomes" id="UP001321580">
    <property type="component" value="Unassembled WGS sequence"/>
</dbReference>
<comment type="caution">
    <text evidence="2">The sequence shown here is derived from an EMBL/GenBank/DDBJ whole genome shotgun (WGS) entry which is preliminary data.</text>
</comment>
<proteinExistence type="predicted"/>
<evidence type="ECO:0000256" key="1">
    <source>
        <dbReference type="SAM" id="SignalP"/>
    </source>
</evidence>
<dbReference type="EMBL" id="JASGBI010000001">
    <property type="protein sequence ID" value="MDI9239675.1"/>
    <property type="molecule type" value="Genomic_DNA"/>
</dbReference>
<feature type="chain" id="PRO_5047295571" description="Tetratricopeptide repeat protein" evidence="1">
    <location>
        <begin position="27"/>
        <end position="638"/>
    </location>
</feature>
<protein>
    <recommendedName>
        <fullName evidence="4">Tetratricopeptide repeat protein</fullName>
    </recommendedName>
</protein>
<dbReference type="SUPFAM" id="SSF48452">
    <property type="entry name" value="TPR-like"/>
    <property type="match status" value="1"/>
</dbReference>
<evidence type="ECO:0008006" key="4">
    <source>
        <dbReference type="Google" id="ProtNLM"/>
    </source>
</evidence>
<dbReference type="InterPro" id="IPR011990">
    <property type="entry name" value="TPR-like_helical_dom_sf"/>
</dbReference>
<reference evidence="2 3" key="1">
    <citation type="submission" date="2023-05" db="EMBL/GenBank/DDBJ databases">
        <title>Lysobacter sp. strain LF1 Genome sequencing and assembly.</title>
        <authorList>
            <person name="Jung Y."/>
        </authorList>
    </citation>
    <scope>NUCLEOTIDE SEQUENCE [LARGE SCALE GENOMIC DNA]</scope>
    <source>
        <strain evidence="2 3">LF1</strain>
    </source>
</reference>
<sequence length="638" mass="69654">MQISARTALTTALCLALAATSTGAWAQEANLVVDTTMDQDAQHTIPSIPIFFGDRYEGTLSPENGAIRQMHSPSFFKVEPRLFNVAYFDIQMYDDEWFNFGVITDQQVTVTFFREVTDKKGVTSWKWMSAMGGWFDTRSNECIGYVHSPDNGKYRVRLTTNAPDVVASYKLVFIPGAMRVDSACGKKREQREIDYMAGPAKPASLAIAKSWEGRERRPVFEPLPAFVRPDSADADVYAQSKREALRPFYKTLYLDGEHNAVLNFERLGLAAMELGAYDEAEWAFDEALQRIESFYGKTEVARQARSKWTGEGIKDFKGEPYERVMAYYYRGLLYLREGDYQNARASFMAGEFQDTLSEAEEFQGDFALMNYLSGWASYCMGDTTQASDAFAVAKQVNPAVRLPGKENTLLIADIGRGPVKMARGSENKLLTFADALDAGRDERASVAAGKAPALALDEYSNVYFQATTRGGRAFDSILNGKAQLRNGLQGGAGVGYVLTQSGLPPLQLAGLAILAVSGGISTKVKPDADVRRWDTLPNHVSVGLLSAKPTQQVSYRFSAEGNASIAATPVMRAHHGQCGIAWSRSRSAVGAPTGAPGNDADIVKARDKNKEAQALDASFRQMLAQHGGAAGADATGAQ</sequence>
<keyword evidence="3" id="KW-1185">Reference proteome</keyword>
<feature type="signal peptide" evidence="1">
    <location>
        <begin position="1"/>
        <end position="26"/>
    </location>
</feature>
<organism evidence="2 3">
    <name type="scientific">Lysobacter stagni</name>
    <dbReference type="NCBI Taxonomy" id="3045172"/>
    <lineage>
        <taxon>Bacteria</taxon>
        <taxon>Pseudomonadati</taxon>
        <taxon>Pseudomonadota</taxon>
        <taxon>Gammaproteobacteria</taxon>
        <taxon>Lysobacterales</taxon>
        <taxon>Lysobacteraceae</taxon>
        <taxon>Lysobacter</taxon>
    </lineage>
</organism>
<evidence type="ECO:0000313" key="2">
    <source>
        <dbReference type="EMBL" id="MDI9239675.1"/>
    </source>
</evidence>
<dbReference type="RefSeq" id="WP_283213048.1">
    <property type="nucleotide sequence ID" value="NZ_JASGBI010000001.1"/>
</dbReference>
<gene>
    <name evidence="2" type="ORF">QLQ15_12245</name>
</gene>